<keyword evidence="2" id="KW-0472">Membrane</keyword>
<keyword evidence="2" id="KW-1133">Transmembrane helix</keyword>
<protein>
    <recommendedName>
        <fullName evidence="5">Tryptophan-associated transmembrane protein</fullName>
    </recommendedName>
</protein>
<accession>A0A344UU03</accession>
<evidence type="ECO:0000256" key="1">
    <source>
        <dbReference type="SAM" id="MobiDB-lite"/>
    </source>
</evidence>
<evidence type="ECO:0008006" key="5">
    <source>
        <dbReference type="Google" id="ProtNLM"/>
    </source>
</evidence>
<gene>
    <name evidence="3" type="ORF">JS278_01587</name>
</gene>
<keyword evidence="2" id="KW-0812">Transmembrane</keyword>
<feature type="region of interest" description="Disordered" evidence="1">
    <location>
        <begin position="159"/>
        <end position="199"/>
    </location>
</feature>
<keyword evidence="4" id="KW-1185">Reference proteome</keyword>
<dbReference type="InterPro" id="IPR019051">
    <property type="entry name" value="Trp_biosyn_TM_oprn/chp"/>
</dbReference>
<dbReference type="RefSeq" id="WP_114044709.1">
    <property type="nucleotide sequence ID" value="NZ_CP025198.1"/>
</dbReference>
<dbReference type="EMBL" id="CP025198">
    <property type="protein sequence ID" value="AXE38751.1"/>
    <property type="molecule type" value="Genomic_DNA"/>
</dbReference>
<reference evidence="3 4" key="1">
    <citation type="submission" date="2017-12" db="EMBL/GenBank/DDBJ databases">
        <title>The whole genome sequence of the Acidipropionibacterium virtanenii sp. nov. type strain JS278.</title>
        <authorList>
            <person name="Laine P."/>
            <person name="Deptula P."/>
            <person name="Varmanen P."/>
            <person name="Auvinen P."/>
        </authorList>
    </citation>
    <scope>NUCLEOTIDE SEQUENCE [LARGE SCALE GENOMIC DNA]</scope>
    <source>
        <strain evidence="3 4">JS278</strain>
    </source>
</reference>
<feature type="transmembrane region" description="Helical" evidence="2">
    <location>
        <begin position="86"/>
        <end position="105"/>
    </location>
</feature>
<dbReference type="Proteomes" id="UP000251995">
    <property type="component" value="Chromosome"/>
</dbReference>
<sequence>MPDPEVEQAEVEQASVLPAGLRAALTALPLLSAVVAVAVAGRTWRQVGTVAVTGDQLTSDLARGLGLLSLAAWALLLVVGGTGRRVVGVLEALIGAGLVAVVATSDSLPTGLQDRGVTEAALASAPLHSAGWLALAAAILLVLGGATLAVLARRWPPRGSRFTRSRTEPENPRETRDIWAAMDRGEDPTVDPDGEPPAN</sequence>
<feature type="transmembrane region" description="Helical" evidence="2">
    <location>
        <begin position="21"/>
        <end position="41"/>
    </location>
</feature>
<evidence type="ECO:0000313" key="3">
    <source>
        <dbReference type="EMBL" id="AXE38751.1"/>
    </source>
</evidence>
<feature type="compositionally biased region" description="Acidic residues" evidence="1">
    <location>
        <begin position="188"/>
        <end position="199"/>
    </location>
</feature>
<dbReference type="OrthoDB" id="3712369at2"/>
<dbReference type="KEGG" id="acij:JS278_01587"/>
<dbReference type="AlphaFoldDB" id="A0A344UU03"/>
<proteinExistence type="predicted"/>
<name>A0A344UU03_9ACTN</name>
<evidence type="ECO:0000313" key="4">
    <source>
        <dbReference type="Proteomes" id="UP000251995"/>
    </source>
</evidence>
<dbReference type="Pfam" id="PF09534">
    <property type="entry name" value="Trp_oprn_chp"/>
    <property type="match status" value="1"/>
</dbReference>
<feature type="transmembrane region" description="Helical" evidence="2">
    <location>
        <begin position="61"/>
        <end position="79"/>
    </location>
</feature>
<feature type="transmembrane region" description="Helical" evidence="2">
    <location>
        <begin position="132"/>
        <end position="152"/>
    </location>
</feature>
<feature type="compositionally biased region" description="Basic and acidic residues" evidence="1">
    <location>
        <begin position="165"/>
        <end position="187"/>
    </location>
</feature>
<organism evidence="3 4">
    <name type="scientific">Acidipropionibacterium virtanenii</name>
    <dbReference type="NCBI Taxonomy" id="2057246"/>
    <lineage>
        <taxon>Bacteria</taxon>
        <taxon>Bacillati</taxon>
        <taxon>Actinomycetota</taxon>
        <taxon>Actinomycetes</taxon>
        <taxon>Propionibacteriales</taxon>
        <taxon>Propionibacteriaceae</taxon>
        <taxon>Acidipropionibacterium</taxon>
    </lineage>
</organism>
<evidence type="ECO:0000256" key="2">
    <source>
        <dbReference type="SAM" id="Phobius"/>
    </source>
</evidence>